<proteinExistence type="predicted"/>
<keyword evidence="3" id="KW-1185">Reference proteome</keyword>
<name>A0A0N7KCJ6_ORYSJ</name>
<organism evidence="2 3">
    <name type="scientific">Oryza sativa subsp. japonica</name>
    <name type="common">Rice</name>
    <dbReference type="NCBI Taxonomy" id="39947"/>
    <lineage>
        <taxon>Eukaryota</taxon>
        <taxon>Viridiplantae</taxon>
        <taxon>Streptophyta</taxon>
        <taxon>Embryophyta</taxon>
        <taxon>Tracheophyta</taxon>
        <taxon>Spermatophyta</taxon>
        <taxon>Magnoliopsida</taxon>
        <taxon>Liliopsida</taxon>
        <taxon>Poales</taxon>
        <taxon>Poaceae</taxon>
        <taxon>BOP clade</taxon>
        <taxon>Oryzoideae</taxon>
        <taxon>Oryzeae</taxon>
        <taxon>Oryzinae</taxon>
        <taxon>Oryza</taxon>
        <taxon>Oryza sativa</taxon>
    </lineage>
</organism>
<feature type="compositionally biased region" description="Low complexity" evidence="1">
    <location>
        <begin position="97"/>
        <end position="118"/>
    </location>
</feature>
<evidence type="ECO:0000313" key="3">
    <source>
        <dbReference type="Proteomes" id="UP000059680"/>
    </source>
</evidence>
<protein>
    <submittedName>
        <fullName evidence="2">Os01g0212900 protein</fullName>
    </submittedName>
</protein>
<sequence>MRKRKKNRTRIRMNNRDRRGEISHPLSREFAWDQFASKRHSTVPRGTCLRRGAVGLAGTGTSARHRGHVGRRRSQASTQRAWKACGQQGSARTVSPSSTAPRHTAHSAAAAAALPPRRGGSTKQGSRAMAAESRPPPDDEPPIPAPTAAWSSLRLSTRWFA</sequence>
<evidence type="ECO:0000256" key="1">
    <source>
        <dbReference type="SAM" id="MobiDB-lite"/>
    </source>
</evidence>
<feature type="region of interest" description="Disordered" evidence="1">
    <location>
        <begin position="57"/>
        <end position="149"/>
    </location>
</feature>
<gene>
    <name evidence="2" type="ordered locus">Os01g0212900</name>
    <name evidence="2" type="ORF">OSNPB_010212900</name>
</gene>
<reference evidence="2 3" key="3">
    <citation type="journal article" date="2013" name="Rice">
        <title>Improvement of the Oryza sativa Nipponbare reference genome using next generation sequence and optical map data.</title>
        <authorList>
            <person name="Kawahara Y."/>
            <person name="de la Bastide M."/>
            <person name="Hamilton J.P."/>
            <person name="Kanamori H."/>
            <person name="McCombie W.R."/>
            <person name="Ouyang S."/>
            <person name="Schwartz D.C."/>
            <person name="Tanaka T."/>
            <person name="Wu J."/>
            <person name="Zhou S."/>
            <person name="Childs K.L."/>
            <person name="Davidson R.M."/>
            <person name="Lin H."/>
            <person name="Quesada-Ocampo L."/>
            <person name="Vaillancourt B."/>
            <person name="Sakai H."/>
            <person name="Lee S.S."/>
            <person name="Kim J."/>
            <person name="Numa H."/>
            <person name="Itoh T."/>
            <person name="Buell C.R."/>
            <person name="Matsumoto T."/>
        </authorList>
    </citation>
    <scope>NUCLEOTIDE SEQUENCE [LARGE SCALE GENOMIC DNA]</scope>
    <source>
        <strain evidence="3">cv. Nipponbare</strain>
    </source>
</reference>
<feature type="region of interest" description="Disordered" evidence="1">
    <location>
        <begin position="1"/>
        <end position="25"/>
    </location>
</feature>
<dbReference type="Proteomes" id="UP000059680">
    <property type="component" value="Chromosome 1"/>
</dbReference>
<feature type="compositionally biased region" description="Basic and acidic residues" evidence="1">
    <location>
        <begin position="14"/>
        <end position="25"/>
    </location>
</feature>
<feature type="compositionally biased region" description="Basic residues" evidence="1">
    <location>
        <begin position="1"/>
        <end position="13"/>
    </location>
</feature>
<feature type="compositionally biased region" description="Polar residues" evidence="1">
    <location>
        <begin position="87"/>
        <end position="96"/>
    </location>
</feature>
<accession>A0A0N7KCJ6</accession>
<dbReference type="InParanoid" id="A0A0N7KCJ6"/>
<reference evidence="2 3" key="2">
    <citation type="journal article" date="2013" name="Plant Cell Physiol.">
        <title>Rice Annotation Project Database (RAP-DB): an integrative and interactive database for rice genomics.</title>
        <authorList>
            <person name="Sakai H."/>
            <person name="Lee S.S."/>
            <person name="Tanaka T."/>
            <person name="Numa H."/>
            <person name="Kim J."/>
            <person name="Kawahara Y."/>
            <person name="Wakimoto H."/>
            <person name="Yang C.C."/>
            <person name="Iwamoto M."/>
            <person name="Abe T."/>
            <person name="Yamada Y."/>
            <person name="Muto A."/>
            <person name="Inokuchi H."/>
            <person name="Ikemura T."/>
            <person name="Matsumoto T."/>
            <person name="Sasaki T."/>
            <person name="Itoh T."/>
        </authorList>
    </citation>
    <scope>NUCLEOTIDE SEQUENCE [LARGE SCALE GENOMIC DNA]</scope>
    <source>
        <strain evidence="3">cv. Nipponbare</strain>
    </source>
</reference>
<dbReference type="AlphaFoldDB" id="A0A0N7KCJ6"/>
<dbReference type="Gramene" id="Os01t0212900-00">
    <property type="protein sequence ID" value="Os01t0212900-00"/>
    <property type="gene ID" value="Os01g0212900"/>
</dbReference>
<evidence type="ECO:0000313" key="2">
    <source>
        <dbReference type="EMBL" id="BAS71001.1"/>
    </source>
</evidence>
<feature type="compositionally biased region" description="Basic residues" evidence="1">
    <location>
        <begin position="63"/>
        <end position="74"/>
    </location>
</feature>
<dbReference type="EMBL" id="AP014957">
    <property type="protein sequence ID" value="BAS71001.1"/>
    <property type="molecule type" value="Genomic_DNA"/>
</dbReference>
<dbReference type="PaxDb" id="39947-A0A0N7KCJ6"/>
<reference evidence="3" key="1">
    <citation type="journal article" date="2005" name="Nature">
        <title>The map-based sequence of the rice genome.</title>
        <authorList>
            <consortium name="International rice genome sequencing project (IRGSP)"/>
            <person name="Matsumoto T."/>
            <person name="Wu J."/>
            <person name="Kanamori H."/>
            <person name="Katayose Y."/>
            <person name="Fujisawa M."/>
            <person name="Namiki N."/>
            <person name="Mizuno H."/>
            <person name="Yamamoto K."/>
            <person name="Antonio B.A."/>
            <person name="Baba T."/>
            <person name="Sakata K."/>
            <person name="Nagamura Y."/>
            <person name="Aoki H."/>
            <person name="Arikawa K."/>
            <person name="Arita K."/>
            <person name="Bito T."/>
            <person name="Chiden Y."/>
            <person name="Fujitsuka N."/>
            <person name="Fukunaka R."/>
            <person name="Hamada M."/>
            <person name="Harada C."/>
            <person name="Hayashi A."/>
            <person name="Hijishita S."/>
            <person name="Honda M."/>
            <person name="Hosokawa S."/>
            <person name="Ichikawa Y."/>
            <person name="Idonuma A."/>
            <person name="Iijima M."/>
            <person name="Ikeda M."/>
            <person name="Ikeno M."/>
            <person name="Ito K."/>
            <person name="Ito S."/>
            <person name="Ito T."/>
            <person name="Ito Y."/>
            <person name="Ito Y."/>
            <person name="Iwabuchi A."/>
            <person name="Kamiya K."/>
            <person name="Karasawa W."/>
            <person name="Kurita K."/>
            <person name="Katagiri S."/>
            <person name="Kikuta A."/>
            <person name="Kobayashi H."/>
            <person name="Kobayashi N."/>
            <person name="Machita K."/>
            <person name="Maehara T."/>
            <person name="Masukawa M."/>
            <person name="Mizubayashi T."/>
            <person name="Mukai Y."/>
            <person name="Nagasaki H."/>
            <person name="Nagata Y."/>
            <person name="Naito S."/>
            <person name="Nakashima M."/>
            <person name="Nakama Y."/>
            <person name="Nakamichi Y."/>
            <person name="Nakamura M."/>
            <person name="Meguro A."/>
            <person name="Negishi M."/>
            <person name="Ohta I."/>
            <person name="Ohta T."/>
            <person name="Okamoto M."/>
            <person name="Ono N."/>
            <person name="Saji S."/>
            <person name="Sakaguchi M."/>
            <person name="Sakai K."/>
            <person name="Shibata M."/>
            <person name="Shimokawa T."/>
            <person name="Song J."/>
            <person name="Takazaki Y."/>
            <person name="Terasawa K."/>
            <person name="Tsugane M."/>
            <person name="Tsuji K."/>
            <person name="Ueda S."/>
            <person name="Waki K."/>
            <person name="Yamagata H."/>
            <person name="Yamamoto M."/>
            <person name="Yamamoto S."/>
            <person name="Yamane H."/>
            <person name="Yoshiki S."/>
            <person name="Yoshihara R."/>
            <person name="Yukawa K."/>
            <person name="Zhong H."/>
            <person name="Yano M."/>
            <person name="Yuan Q."/>
            <person name="Ouyang S."/>
            <person name="Liu J."/>
            <person name="Jones K.M."/>
            <person name="Gansberger K."/>
            <person name="Moffat K."/>
            <person name="Hill J."/>
            <person name="Bera J."/>
            <person name="Fadrosh D."/>
            <person name="Jin S."/>
            <person name="Johri S."/>
            <person name="Kim M."/>
            <person name="Overton L."/>
            <person name="Reardon M."/>
            <person name="Tsitrin T."/>
            <person name="Vuong H."/>
            <person name="Weaver B."/>
            <person name="Ciecko A."/>
            <person name="Tallon L."/>
            <person name="Jackson J."/>
            <person name="Pai G."/>
            <person name="Aken S.V."/>
            <person name="Utterback T."/>
            <person name="Reidmuller S."/>
            <person name="Feldblyum T."/>
            <person name="Hsiao J."/>
            <person name="Zismann V."/>
            <person name="Iobst S."/>
            <person name="de Vazeille A.R."/>
            <person name="Buell C.R."/>
            <person name="Ying K."/>
            <person name="Li Y."/>
            <person name="Lu T."/>
            <person name="Huang Y."/>
            <person name="Zhao Q."/>
            <person name="Feng Q."/>
            <person name="Zhang L."/>
            <person name="Zhu J."/>
            <person name="Weng Q."/>
            <person name="Mu J."/>
            <person name="Lu Y."/>
            <person name="Fan D."/>
            <person name="Liu Y."/>
            <person name="Guan J."/>
            <person name="Zhang Y."/>
            <person name="Yu S."/>
            <person name="Liu X."/>
            <person name="Zhang Y."/>
            <person name="Hong G."/>
            <person name="Han B."/>
            <person name="Choisne N."/>
            <person name="Demange N."/>
            <person name="Orjeda G."/>
            <person name="Samain S."/>
            <person name="Cattolico L."/>
            <person name="Pelletier E."/>
            <person name="Couloux A."/>
            <person name="Segurens B."/>
            <person name="Wincker P."/>
            <person name="D'Hont A."/>
            <person name="Scarpelli C."/>
            <person name="Weissenbach J."/>
            <person name="Salanoubat M."/>
            <person name="Quetier F."/>
            <person name="Yu Y."/>
            <person name="Kim H.R."/>
            <person name="Rambo T."/>
            <person name="Currie J."/>
            <person name="Collura K."/>
            <person name="Luo M."/>
            <person name="Yang T."/>
            <person name="Ammiraju J.S.S."/>
            <person name="Engler F."/>
            <person name="Soderlund C."/>
            <person name="Wing R.A."/>
            <person name="Palmer L.E."/>
            <person name="de la Bastide M."/>
            <person name="Spiegel L."/>
            <person name="Nascimento L."/>
            <person name="Zutavern T."/>
            <person name="O'Shaughnessy A."/>
            <person name="Dike S."/>
            <person name="Dedhia N."/>
            <person name="Preston R."/>
            <person name="Balija V."/>
            <person name="McCombie W.R."/>
            <person name="Chow T."/>
            <person name="Chen H."/>
            <person name="Chung M."/>
            <person name="Chen C."/>
            <person name="Shaw J."/>
            <person name="Wu H."/>
            <person name="Hsiao K."/>
            <person name="Chao Y."/>
            <person name="Chu M."/>
            <person name="Cheng C."/>
            <person name="Hour A."/>
            <person name="Lee P."/>
            <person name="Lin S."/>
            <person name="Lin Y."/>
            <person name="Liou J."/>
            <person name="Liu S."/>
            <person name="Hsing Y."/>
            <person name="Raghuvanshi S."/>
            <person name="Mohanty A."/>
            <person name="Bharti A.K."/>
            <person name="Gaur A."/>
            <person name="Gupta V."/>
            <person name="Kumar D."/>
            <person name="Ravi V."/>
            <person name="Vij S."/>
            <person name="Kapur A."/>
            <person name="Khurana P."/>
            <person name="Khurana P."/>
            <person name="Khurana J.P."/>
            <person name="Tyagi A.K."/>
            <person name="Gaikwad K."/>
            <person name="Singh A."/>
            <person name="Dalal V."/>
            <person name="Srivastava S."/>
            <person name="Dixit A."/>
            <person name="Pal A.K."/>
            <person name="Ghazi I.A."/>
            <person name="Yadav M."/>
            <person name="Pandit A."/>
            <person name="Bhargava A."/>
            <person name="Sureshbabu K."/>
            <person name="Batra K."/>
            <person name="Sharma T.R."/>
            <person name="Mohapatra T."/>
            <person name="Singh N.K."/>
            <person name="Messing J."/>
            <person name="Nelson A.B."/>
            <person name="Fuks G."/>
            <person name="Kavchok S."/>
            <person name="Keizer G."/>
            <person name="Linton E."/>
            <person name="Llaca V."/>
            <person name="Song R."/>
            <person name="Tanyolac B."/>
            <person name="Young S."/>
            <person name="Ho-Il K."/>
            <person name="Hahn J.H."/>
            <person name="Sangsakoo G."/>
            <person name="Vanavichit A."/>
            <person name="de Mattos Luiz.A.T."/>
            <person name="Zimmer P.D."/>
            <person name="Malone G."/>
            <person name="Dellagostin O."/>
            <person name="de Oliveira A.C."/>
            <person name="Bevan M."/>
            <person name="Bancroft I."/>
            <person name="Minx P."/>
            <person name="Cordum H."/>
            <person name="Wilson R."/>
            <person name="Cheng Z."/>
            <person name="Jin W."/>
            <person name="Jiang J."/>
            <person name="Leong S.A."/>
            <person name="Iwama H."/>
            <person name="Gojobori T."/>
            <person name="Itoh T."/>
            <person name="Niimura Y."/>
            <person name="Fujii Y."/>
            <person name="Habara T."/>
            <person name="Sakai H."/>
            <person name="Sato Y."/>
            <person name="Wilson G."/>
            <person name="Kumar K."/>
            <person name="McCouch S."/>
            <person name="Juretic N."/>
            <person name="Hoen D."/>
            <person name="Wright S."/>
            <person name="Bruskiewich R."/>
            <person name="Bureau T."/>
            <person name="Miyao A."/>
            <person name="Hirochika H."/>
            <person name="Nishikawa T."/>
            <person name="Kadowaki K."/>
            <person name="Sugiura M."/>
            <person name="Burr B."/>
            <person name="Sasaki T."/>
        </authorList>
    </citation>
    <scope>NUCLEOTIDE SEQUENCE [LARGE SCALE GENOMIC DNA]</scope>
    <source>
        <strain evidence="3">cv. Nipponbare</strain>
    </source>
</reference>